<proteinExistence type="predicted"/>
<comment type="caution">
    <text evidence="2">The sequence shown here is derived from an EMBL/GenBank/DDBJ whole genome shotgun (WGS) entry which is preliminary data.</text>
</comment>
<dbReference type="AlphaFoldDB" id="A0A423SFK3"/>
<reference evidence="2 3" key="2">
    <citation type="submission" date="2019-01" db="EMBL/GenBank/DDBJ databases">
        <title>The decoding of complex shrimp genome reveals the adaptation for benthos swimmer, frequently molting mechanism and breeding impact on genome.</title>
        <authorList>
            <person name="Sun Y."/>
            <person name="Gao Y."/>
            <person name="Yu Y."/>
        </authorList>
    </citation>
    <scope>NUCLEOTIDE SEQUENCE [LARGE SCALE GENOMIC DNA]</scope>
    <source>
        <tissue evidence="2">Muscle</tissue>
    </source>
</reference>
<feature type="region of interest" description="Disordered" evidence="1">
    <location>
        <begin position="209"/>
        <end position="261"/>
    </location>
</feature>
<evidence type="ECO:0000313" key="2">
    <source>
        <dbReference type="EMBL" id="ROT62978.1"/>
    </source>
</evidence>
<name>A0A423SFK3_PENVA</name>
<keyword evidence="3" id="KW-1185">Reference proteome</keyword>
<dbReference type="Proteomes" id="UP000283509">
    <property type="component" value="Unassembled WGS sequence"/>
</dbReference>
<accession>A0A423SFK3</accession>
<dbReference type="EMBL" id="QCYY01003512">
    <property type="protein sequence ID" value="ROT62978.1"/>
    <property type="molecule type" value="Genomic_DNA"/>
</dbReference>
<organism evidence="2 3">
    <name type="scientific">Penaeus vannamei</name>
    <name type="common">Whiteleg shrimp</name>
    <name type="synonym">Litopenaeus vannamei</name>
    <dbReference type="NCBI Taxonomy" id="6689"/>
    <lineage>
        <taxon>Eukaryota</taxon>
        <taxon>Metazoa</taxon>
        <taxon>Ecdysozoa</taxon>
        <taxon>Arthropoda</taxon>
        <taxon>Crustacea</taxon>
        <taxon>Multicrustacea</taxon>
        <taxon>Malacostraca</taxon>
        <taxon>Eumalacostraca</taxon>
        <taxon>Eucarida</taxon>
        <taxon>Decapoda</taxon>
        <taxon>Dendrobranchiata</taxon>
        <taxon>Penaeoidea</taxon>
        <taxon>Penaeidae</taxon>
        <taxon>Penaeus</taxon>
    </lineage>
</organism>
<gene>
    <name evidence="2" type="ORF">C7M84_019161</name>
</gene>
<sequence length="432" mass="47151">MPDACLTPRSRDPIMQRPHIYISLTYTRILMLDSAPRRPVDLAVSSPPRILTEDFAFSRPLPASDNARSGSSELREGPLWASYGGFCGVWSPALPKPVDRRGSRGRIAPPLPSAPSPFGLSTSQCSIHCLVSYTRRGSSGPHPRDNDRNEKEFLSAISGTTRNETETGVKLRSGIRRTSLQLPKDWPLPAAWKGIPVLRGSAWFSEVRGRGSGRGRRVRAPRDAGLAGGPMNLRPPASRGSRSRRFCGRRGPVGGTGRGRQNVSRYTREHLFHGQRAADACPEMTFVGNTCNLKCALNFVVGFFRGYFDGWTRFETTLFSLFPFSPSPPFSLFFSPRSPPSPLLPPPRFPFHPPSSSLSPFLAPPFTLLPPPFLTFSPLSPSPSPSSPYTPFSLPPSLPLPLLSTLPRSHLSPCSPPPSLPYPSSPSPPPPS</sequence>
<evidence type="ECO:0000256" key="1">
    <source>
        <dbReference type="SAM" id="MobiDB-lite"/>
    </source>
</evidence>
<evidence type="ECO:0000313" key="3">
    <source>
        <dbReference type="Proteomes" id="UP000283509"/>
    </source>
</evidence>
<reference evidence="2 3" key="1">
    <citation type="submission" date="2018-04" db="EMBL/GenBank/DDBJ databases">
        <authorList>
            <person name="Zhang X."/>
            <person name="Yuan J."/>
            <person name="Li F."/>
            <person name="Xiang J."/>
        </authorList>
    </citation>
    <scope>NUCLEOTIDE SEQUENCE [LARGE SCALE GENOMIC DNA]</scope>
    <source>
        <tissue evidence="2">Muscle</tissue>
    </source>
</reference>
<protein>
    <submittedName>
        <fullName evidence="2">Uncharacterized protein</fullName>
    </submittedName>
</protein>
<feature type="region of interest" description="Disordered" evidence="1">
    <location>
        <begin position="409"/>
        <end position="432"/>
    </location>
</feature>
<feature type="compositionally biased region" description="Pro residues" evidence="1">
    <location>
        <begin position="414"/>
        <end position="432"/>
    </location>
</feature>